<dbReference type="Pfam" id="PF04909">
    <property type="entry name" value="Amidohydro_2"/>
    <property type="match status" value="1"/>
</dbReference>
<dbReference type="RefSeq" id="WP_117312796.1">
    <property type="nucleotide sequence ID" value="NZ_JBHRUJ010000017.1"/>
</dbReference>
<evidence type="ECO:0000313" key="3">
    <source>
        <dbReference type="EMBL" id="MFC3212266.1"/>
    </source>
</evidence>
<dbReference type="InterPro" id="IPR032466">
    <property type="entry name" value="Metal_Hydrolase"/>
</dbReference>
<dbReference type="Gene3D" id="3.20.20.140">
    <property type="entry name" value="Metal-dependent hydrolases"/>
    <property type="match status" value="1"/>
</dbReference>
<evidence type="ECO:0000259" key="2">
    <source>
        <dbReference type="Pfam" id="PF04909"/>
    </source>
</evidence>
<organism evidence="3 4">
    <name type="scientific">Planomicrobium okeanokoites</name>
    <name type="common">Planococcus okeanokoites</name>
    <name type="synonym">Flavobacterium okeanokoites</name>
    <dbReference type="NCBI Taxonomy" id="244"/>
    <lineage>
        <taxon>Bacteria</taxon>
        <taxon>Bacillati</taxon>
        <taxon>Bacillota</taxon>
        <taxon>Bacilli</taxon>
        <taxon>Bacillales</taxon>
        <taxon>Caryophanaceae</taxon>
        <taxon>Planomicrobium</taxon>
    </lineage>
</organism>
<protein>
    <submittedName>
        <fullName evidence="3">Amidohydrolase family protein</fullName>
    </submittedName>
</protein>
<evidence type="ECO:0000313" key="4">
    <source>
        <dbReference type="Proteomes" id="UP001595625"/>
    </source>
</evidence>
<dbReference type="EMBL" id="JBHRUJ010000017">
    <property type="protein sequence ID" value="MFC3212266.1"/>
    <property type="molecule type" value="Genomic_DNA"/>
</dbReference>
<keyword evidence="1" id="KW-0456">Lyase</keyword>
<comment type="caution">
    <text evidence="3">The sequence shown here is derived from an EMBL/GenBank/DDBJ whole genome shotgun (WGS) entry which is preliminary data.</text>
</comment>
<dbReference type="PANTHER" id="PTHR21240:SF28">
    <property type="entry name" value="ISO-OROTATE DECARBOXYLASE (EUROFUNG)"/>
    <property type="match status" value="1"/>
</dbReference>
<evidence type="ECO:0000256" key="1">
    <source>
        <dbReference type="ARBA" id="ARBA00023239"/>
    </source>
</evidence>
<feature type="domain" description="Amidohydrolase-related" evidence="2">
    <location>
        <begin position="3"/>
        <end position="324"/>
    </location>
</feature>
<keyword evidence="4" id="KW-1185">Reference proteome</keyword>
<name>A0ABV7KS80_PLAOK</name>
<proteinExistence type="predicted"/>
<dbReference type="PANTHER" id="PTHR21240">
    <property type="entry name" value="2-AMINO-3-CARBOXYLMUCONATE-6-SEMIALDEHYDE DECARBOXYLASE"/>
    <property type="match status" value="1"/>
</dbReference>
<dbReference type="Proteomes" id="UP001595625">
    <property type="component" value="Unassembled WGS sequence"/>
</dbReference>
<gene>
    <name evidence="3" type="ORF">ACFOEJ_14355</name>
</gene>
<dbReference type="InterPro" id="IPR032465">
    <property type="entry name" value="ACMSD"/>
</dbReference>
<dbReference type="SUPFAM" id="SSF51556">
    <property type="entry name" value="Metallo-dependent hydrolases"/>
    <property type="match status" value="1"/>
</dbReference>
<sequence length="325" mass="36761">MIIDTHHHIIPKNIVDLVRKGDSRFDAEVQTIDGQEWMIHKQGYKYPLFNKFYDSASKKEDMKTGKLDKIILSPAPPTFNYWLNDTTAKEVAILVNDGIAEMMAENTQVYRAMATVPMQNPQLAVRELERVHKEYGIKAVELGTSIEGVNLDDPKFLPFFEAADDMGITLFLHPYYVGDKSGLSKYYFTNLIGNPLDTAVAAGSLIFGGVLDRFKNLKVMLAHGGGYMPYQIGRFDKGYRERKESRTCENLPSSYLNRFYFDTLTFSPKPLEFLVNLAGEDNVVLGSDYPFDMGTLTPVDIVNECNFSEEVKAKILSKNAEVLFD</sequence>
<reference evidence="4" key="1">
    <citation type="journal article" date="2019" name="Int. J. Syst. Evol. Microbiol.">
        <title>The Global Catalogue of Microorganisms (GCM) 10K type strain sequencing project: providing services to taxonomists for standard genome sequencing and annotation.</title>
        <authorList>
            <consortium name="The Broad Institute Genomics Platform"/>
            <consortium name="The Broad Institute Genome Sequencing Center for Infectious Disease"/>
            <person name="Wu L."/>
            <person name="Ma J."/>
        </authorList>
    </citation>
    <scope>NUCLEOTIDE SEQUENCE [LARGE SCALE GENOMIC DNA]</scope>
    <source>
        <strain evidence="4">CCM 320</strain>
    </source>
</reference>
<dbReference type="InterPro" id="IPR006680">
    <property type="entry name" value="Amidohydro-rel"/>
</dbReference>
<accession>A0ABV7KS80</accession>